<dbReference type="InterPro" id="IPR034904">
    <property type="entry name" value="FSCA_dom_sf"/>
</dbReference>
<comment type="caution">
    <text evidence="2">The sequence shown here is derived from an EMBL/GenBank/DDBJ whole genome shotgun (WGS) entry which is preliminary data.</text>
</comment>
<dbReference type="PANTHER" id="PTHR42831">
    <property type="entry name" value="FE-S PROTEIN MATURATION AUXILIARY FACTOR YITW"/>
    <property type="match status" value="1"/>
</dbReference>
<evidence type="ECO:0000313" key="2">
    <source>
        <dbReference type="EMBL" id="RAI01173.1"/>
    </source>
</evidence>
<dbReference type="Gene3D" id="3.30.300.130">
    <property type="entry name" value="Fe-S cluster assembly (FSCA)"/>
    <property type="match status" value="1"/>
</dbReference>
<dbReference type="AlphaFoldDB" id="A0A8B2NVH9"/>
<dbReference type="SUPFAM" id="SSF117916">
    <property type="entry name" value="Fe-S cluster assembly (FSCA) domain-like"/>
    <property type="match status" value="1"/>
</dbReference>
<dbReference type="EMBL" id="QHHQ01000003">
    <property type="protein sequence ID" value="RAI01173.1"/>
    <property type="molecule type" value="Genomic_DNA"/>
</dbReference>
<protein>
    <submittedName>
        <fullName evidence="2">FeS assembly SUF system protein</fullName>
    </submittedName>
</protein>
<reference evidence="2 3" key="1">
    <citation type="submission" date="2018-05" db="EMBL/GenBank/DDBJ databases">
        <title>Acuticoccus sediminis sp. nov., isolated from deep-sea sediment of Indian Ocean.</title>
        <authorList>
            <person name="Liu X."/>
            <person name="Lai Q."/>
            <person name="Du Y."/>
            <person name="Sun F."/>
            <person name="Zhang X."/>
            <person name="Wang S."/>
            <person name="Shao Z."/>
        </authorList>
    </citation>
    <scope>NUCLEOTIDE SEQUENCE [LARGE SCALE GENOMIC DNA]</scope>
    <source>
        <strain evidence="2 3">PTG4-2</strain>
    </source>
</reference>
<gene>
    <name evidence="2" type="ORF">DLJ53_16045</name>
</gene>
<organism evidence="2 3">
    <name type="scientific">Acuticoccus sediminis</name>
    <dbReference type="NCBI Taxonomy" id="2184697"/>
    <lineage>
        <taxon>Bacteria</taxon>
        <taxon>Pseudomonadati</taxon>
        <taxon>Pseudomonadota</taxon>
        <taxon>Alphaproteobacteria</taxon>
        <taxon>Hyphomicrobiales</taxon>
        <taxon>Amorphaceae</taxon>
        <taxon>Acuticoccus</taxon>
    </lineage>
</organism>
<dbReference type="OrthoDB" id="9805360at2"/>
<proteinExistence type="predicted"/>
<dbReference type="Proteomes" id="UP000249590">
    <property type="component" value="Unassembled WGS sequence"/>
</dbReference>
<dbReference type="InterPro" id="IPR002744">
    <property type="entry name" value="MIP18-like"/>
</dbReference>
<dbReference type="PANTHER" id="PTHR42831:SF1">
    <property type="entry name" value="FE-S PROTEIN MATURATION AUXILIARY FACTOR YITW"/>
    <property type="match status" value="1"/>
</dbReference>
<evidence type="ECO:0000313" key="3">
    <source>
        <dbReference type="Proteomes" id="UP000249590"/>
    </source>
</evidence>
<evidence type="ECO:0000259" key="1">
    <source>
        <dbReference type="Pfam" id="PF01883"/>
    </source>
</evidence>
<dbReference type="Pfam" id="PF01883">
    <property type="entry name" value="FeS_assembly_P"/>
    <property type="match status" value="1"/>
</dbReference>
<accession>A0A8B2NVH9</accession>
<dbReference type="InterPro" id="IPR052339">
    <property type="entry name" value="Fe-S_Maturation_MIP18"/>
</dbReference>
<feature type="domain" description="MIP18 family-like" evidence="1">
    <location>
        <begin position="17"/>
        <end position="87"/>
    </location>
</feature>
<sequence length="112" mass="12037">MTYGYVPKISAPSAVEDQMVAALRTVVDPEIPVNIYDLGLIYEATVDENAVATIAMTLTAPSCPVAGQLVEWVQKAVNDVPGIDATVVRLVFDPPWDSSRMSEEACLELGLI</sequence>
<name>A0A8B2NVH9_9HYPH</name>
<keyword evidence="3" id="KW-1185">Reference proteome</keyword>